<sequence>MTCQIQIACVYRALDSPHTRRIFSEIEIYYLLWDCGQMARTTPQLAPLSPNFSTTPALPVTRRYIRLGRLGGECTMCATPAGRRLKEGVPAA</sequence>
<keyword evidence="2" id="KW-1185">Reference proteome</keyword>
<reference evidence="1 2" key="1">
    <citation type="journal article" date="2019" name="Sci. Rep.">
        <title>Orb-weaving spider Araneus ventricosus genome elucidates the spidroin gene catalogue.</title>
        <authorList>
            <person name="Kono N."/>
            <person name="Nakamura H."/>
            <person name="Ohtoshi R."/>
            <person name="Moran D.A.P."/>
            <person name="Shinohara A."/>
            <person name="Yoshida Y."/>
            <person name="Fujiwara M."/>
            <person name="Mori M."/>
            <person name="Tomita M."/>
            <person name="Arakawa K."/>
        </authorList>
    </citation>
    <scope>NUCLEOTIDE SEQUENCE [LARGE SCALE GENOMIC DNA]</scope>
</reference>
<evidence type="ECO:0000313" key="2">
    <source>
        <dbReference type="Proteomes" id="UP000499080"/>
    </source>
</evidence>
<dbReference type="EMBL" id="BGPR01127769">
    <property type="protein sequence ID" value="GBN37992.1"/>
    <property type="molecule type" value="Genomic_DNA"/>
</dbReference>
<proteinExistence type="predicted"/>
<dbReference type="AlphaFoldDB" id="A0A4Y2NGF7"/>
<comment type="caution">
    <text evidence="1">The sequence shown here is derived from an EMBL/GenBank/DDBJ whole genome shotgun (WGS) entry which is preliminary data.</text>
</comment>
<dbReference type="Proteomes" id="UP000499080">
    <property type="component" value="Unassembled WGS sequence"/>
</dbReference>
<name>A0A4Y2NGF7_ARAVE</name>
<organism evidence="1 2">
    <name type="scientific">Araneus ventricosus</name>
    <name type="common">Orbweaver spider</name>
    <name type="synonym">Epeira ventricosa</name>
    <dbReference type="NCBI Taxonomy" id="182803"/>
    <lineage>
        <taxon>Eukaryota</taxon>
        <taxon>Metazoa</taxon>
        <taxon>Ecdysozoa</taxon>
        <taxon>Arthropoda</taxon>
        <taxon>Chelicerata</taxon>
        <taxon>Arachnida</taxon>
        <taxon>Araneae</taxon>
        <taxon>Araneomorphae</taxon>
        <taxon>Entelegynae</taxon>
        <taxon>Araneoidea</taxon>
        <taxon>Araneidae</taxon>
        <taxon>Araneus</taxon>
    </lineage>
</organism>
<protein>
    <submittedName>
        <fullName evidence="1">Uncharacterized protein</fullName>
    </submittedName>
</protein>
<gene>
    <name evidence="1" type="ORF">AVEN_63984_1</name>
</gene>
<accession>A0A4Y2NGF7</accession>
<evidence type="ECO:0000313" key="1">
    <source>
        <dbReference type="EMBL" id="GBN37992.1"/>
    </source>
</evidence>